<proteinExistence type="predicted"/>
<dbReference type="RefSeq" id="WP_320685084.1">
    <property type="nucleotide sequence ID" value="NZ_JAXBLV010000013.1"/>
</dbReference>
<keyword evidence="2" id="KW-1185">Reference proteome</keyword>
<gene>
    <name evidence="1" type="ORF">R5W23_000836</name>
</gene>
<reference evidence="2" key="1">
    <citation type="journal article" date="2023" name="Mar. Drugs">
        <title>Gemmata algarum, a Novel Planctomycete Isolated from an Algal Mat, Displays Antimicrobial Activity.</title>
        <authorList>
            <person name="Kumar G."/>
            <person name="Kallscheuer N."/>
            <person name="Kashif M."/>
            <person name="Ahamad S."/>
            <person name="Jagadeeshwari U."/>
            <person name="Pannikurungottu S."/>
            <person name="Haufschild T."/>
            <person name="Kabuu M."/>
            <person name="Sasikala C."/>
            <person name="Jogler C."/>
            <person name="Ramana C."/>
        </authorList>
    </citation>
    <scope>NUCLEOTIDE SEQUENCE [LARGE SCALE GENOMIC DNA]</scope>
    <source>
        <strain evidence="2">JC673</strain>
    </source>
</reference>
<comment type="caution">
    <text evidence="1">The sequence shown here is derived from an EMBL/GenBank/DDBJ whole genome shotgun (WGS) entry which is preliminary data.</text>
</comment>
<organism evidence="1 2">
    <name type="scientific">Gemmata algarum</name>
    <dbReference type="NCBI Taxonomy" id="2975278"/>
    <lineage>
        <taxon>Bacteria</taxon>
        <taxon>Pseudomonadati</taxon>
        <taxon>Planctomycetota</taxon>
        <taxon>Planctomycetia</taxon>
        <taxon>Gemmatales</taxon>
        <taxon>Gemmataceae</taxon>
        <taxon>Gemmata</taxon>
    </lineage>
</organism>
<sequence>MSYPMFSPEADRFFLAPNCRPSAGDLSVLYLVRRDALQCLGVDPDTRTHGQHAPVLFPGAMTIMAGIDLLAKFHAGTDQGAGGVGARFTGFLKAYLDERTEEECEAIYQLRNALLHSFGLYSKAKGQTYKFVLNNDWSGALIVRHPQAREFWGVSLGVLLQSFESSIERYQADLDSKPDLQTKFLDMVPNYAFMGQATYEQK</sequence>
<dbReference type="Proteomes" id="UP001272242">
    <property type="component" value="Unassembled WGS sequence"/>
</dbReference>
<accession>A0ABU5ESD4</accession>
<name>A0ABU5ESD4_9BACT</name>
<evidence type="ECO:0008006" key="3">
    <source>
        <dbReference type="Google" id="ProtNLM"/>
    </source>
</evidence>
<evidence type="ECO:0000313" key="1">
    <source>
        <dbReference type="EMBL" id="MDY3558115.1"/>
    </source>
</evidence>
<dbReference type="EMBL" id="JAXBLV010000013">
    <property type="protein sequence ID" value="MDY3558115.1"/>
    <property type="molecule type" value="Genomic_DNA"/>
</dbReference>
<evidence type="ECO:0000313" key="2">
    <source>
        <dbReference type="Proteomes" id="UP001272242"/>
    </source>
</evidence>
<protein>
    <recommendedName>
        <fullName evidence="3">pEK499-p136 HEPN domain-containing protein</fullName>
    </recommendedName>
</protein>